<evidence type="ECO:0000313" key="1">
    <source>
        <dbReference type="EMBL" id="KAK4595010.1"/>
    </source>
</evidence>
<evidence type="ECO:0000313" key="2">
    <source>
        <dbReference type="Proteomes" id="UP001324115"/>
    </source>
</evidence>
<accession>A0AAN7FS16</accession>
<dbReference type="AlphaFoldDB" id="A0AAN7FS16"/>
<protein>
    <submittedName>
        <fullName evidence="1">Uncharacterized protein</fullName>
    </submittedName>
</protein>
<sequence>MCKEMVNPSLIHADIQRWMMINTMNLDQISEEDDVKEINDKDEVVEVDKNHEEDGVDLTECVVEVDIDERDM</sequence>
<comment type="caution">
    <text evidence="1">The sequence shown here is derived from an EMBL/GenBank/DDBJ whole genome shotgun (WGS) entry which is preliminary data.</text>
</comment>
<dbReference type="Proteomes" id="UP001324115">
    <property type="component" value="Unassembled WGS sequence"/>
</dbReference>
<reference evidence="1 2" key="1">
    <citation type="journal article" date="2023" name="G3 (Bethesda)">
        <title>A haplotype-resolved chromosome-scale genome for Quercus rubra L. provides insights into the genetics of adaptive traits for red oak species.</title>
        <authorList>
            <person name="Kapoor B."/>
            <person name="Jenkins J."/>
            <person name="Schmutz J."/>
            <person name="Zhebentyayeva T."/>
            <person name="Kuelheim C."/>
            <person name="Coggeshall M."/>
            <person name="Heim C."/>
            <person name="Lasky J.R."/>
            <person name="Leites L."/>
            <person name="Islam-Faridi N."/>
            <person name="Romero-Severson J."/>
            <person name="DeLeo V.L."/>
            <person name="Lucas S.M."/>
            <person name="Lazic D."/>
            <person name="Gailing O."/>
            <person name="Carlson J."/>
            <person name="Staton M."/>
        </authorList>
    </citation>
    <scope>NUCLEOTIDE SEQUENCE [LARGE SCALE GENOMIC DNA]</scope>
    <source>
        <strain evidence="1">Pseudo-F2</strain>
    </source>
</reference>
<gene>
    <name evidence="1" type="ORF">RGQ29_018662</name>
</gene>
<organism evidence="1 2">
    <name type="scientific">Quercus rubra</name>
    <name type="common">Northern red oak</name>
    <name type="synonym">Quercus borealis</name>
    <dbReference type="NCBI Taxonomy" id="3512"/>
    <lineage>
        <taxon>Eukaryota</taxon>
        <taxon>Viridiplantae</taxon>
        <taxon>Streptophyta</taxon>
        <taxon>Embryophyta</taxon>
        <taxon>Tracheophyta</taxon>
        <taxon>Spermatophyta</taxon>
        <taxon>Magnoliopsida</taxon>
        <taxon>eudicotyledons</taxon>
        <taxon>Gunneridae</taxon>
        <taxon>Pentapetalae</taxon>
        <taxon>rosids</taxon>
        <taxon>fabids</taxon>
        <taxon>Fagales</taxon>
        <taxon>Fagaceae</taxon>
        <taxon>Quercus</taxon>
    </lineage>
</organism>
<dbReference type="EMBL" id="JAXUIC010000004">
    <property type="protein sequence ID" value="KAK4595010.1"/>
    <property type="molecule type" value="Genomic_DNA"/>
</dbReference>
<proteinExistence type="predicted"/>
<name>A0AAN7FS16_QUERU</name>
<keyword evidence="2" id="KW-1185">Reference proteome</keyword>